<protein>
    <submittedName>
        <fullName evidence="1">Uncharacterized protein</fullName>
    </submittedName>
</protein>
<gene>
    <name evidence="1" type="ORF">PCON_10026</name>
</gene>
<dbReference type="Proteomes" id="UP000018144">
    <property type="component" value="Unassembled WGS sequence"/>
</dbReference>
<sequence>MPNSFDWSFRASISRSNNNTM</sequence>
<reference evidence="1 2" key="1">
    <citation type="journal article" date="2013" name="PLoS Genet.">
        <title>The genome and development-dependent transcriptomes of Pyronema confluens: a window into fungal evolution.</title>
        <authorList>
            <person name="Traeger S."/>
            <person name="Altegoer F."/>
            <person name="Freitag M."/>
            <person name="Gabaldon T."/>
            <person name="Kempken F."/>
            <person name="Kumar A."/>
            <person name="Marcet-Houben M."/>
            <person name="Poggeler S."/>
            <person name="Stajich J.E."/>
            <person name="Nowrousian M."/>
        </authorList>
    </citation>
    <scope>NUCLEOTIDE SEQUENCE [LARGE SCALE GENOMIC DNA]</scope>
    <source>
        <strain evidence="2">CBS 100304</strain>
        <tissue evidence="1">Vegetative mycelium</tissue>
    </source>
</reference>
<dbReference type="EMBL" id="HF935541">
    <property type="protein sequence ID" value="CCX31136.1"/>
    <property type="molecule type" value="Genomic_DNA"/>
</dbReference>
<organism evidence="1 2">
    <name type="scientific">Pyronema omphalodes (strain CBS 100304)</name>
    <name type="common">Pyronema confluens</name>
    <dbReference type="NCBI Taxonomy" id="1076935"/>
    <lineage>
        <taxon>Eukaryota</taxon>
        <taxon>Fungi</taxon>
        <taxon>Dikarya</taxon>
        <taxon>Ascomycota</taxon>
        <taxon>Pezizomycotina</taxon>
        <taxon>Pezizomycetes</taxon>
        <taxon>Pezizales</taxon>
        <taxon>Pyronemataceae</taxon>
        <taxon>Pyronema</taxon>
    </lineage>
</organism>
<accession>U4LTW1</accession>
<name>U4LTW1_PYROM</name>
<proteinExistence type="predicted"/>
<dbReference type="AlphaFoldDB" id="U4LTW1"/>
<keyword evidence="2" id="KW-1185">Reference proteome</keyword>
<evidence type="ECO:0000313" key="2">
    <source>
        <dbReference type="Proteomes" id="UP000018144"/>
    </source>
</evidence>
<evidence type="ECO:0000313" key="1">
    <source>
        <dbReference type="EMBL" id="CCX31136.1"/>
    </source>
</evidence>